<evidence type="ECO:0000256" key="8">
    <source>
        <dbReference type="ARBA" id="ARBA00023157"/>
    </source>
</evidence>
<dbReference type="CDD" id="cd00190">
    <property type="entry name" value="Tryp_SPc"/>
    <property type="match status" value="1"/>
</dbReference>
<organism evidence="12 13">
    <name type="scientific">Drosophila rubida</name>
    <dbReference type="NCBI Taxonomy" id="30044"/>
    <lineage>
        <taxon>Eukaryota</taxon>
        <taxon>Metazoa</taxon>
        <taxon>Ecdysozoa</taxon>
        <taxon>Arthropoda</taxon>
        <taxon>Hexapoda</taxon>
        <taxon>Insecta</taxon>
        <taxon>Pterygota</taxon>
        <taxon>Neoptera</taxon>
        <taxon>Endopterygota</taxon>
        <taxon>Diptera</taxon>
        <taxon>Brachycera</taxon>
        <taxon>Muscomorpha</taxon>
        <taxon>Ephydroidea</taxon>
        <taxon>Drosophilidae</taxon>
        <taxon>Drosophila</taxon>
    </lineage>
</organism>
<dbReference type="PRINTS" id="PR00722">
    <property type="entry name" value="CHYMOTRYPSIN"/>
</dbReference>
<evidence type="ECO:0000256" key="10">
    <source>
        <dbReference type="ARBA" id="ARBA00038868"/>
    </source>
</evidence>
<dbReference type="GO" id="GO:0004252">
    <property type="term" value="F:serine-type endopeptidase activity"/>
    <property type="evidence" value="ECO:0007669"/>
    <property type="project" value="UniProtKB-EC"/>
</dbReference>
<evidence type="ECO:0000256" key="5">
    <source>
        <dbReference type="ARBA" id="ARBA00022801"/>
    </source>
</evidence>
<evidence type="ECO:0000256" key="1">
    <source>
        <dbReference type="ARBA" id="ARBA00004239"/>
    </source>
</evidence>
<keyword evidence="5" id="KW-0378">Hydrolase</keyword>
<evidence type="ECO:0000256" key="2">
    <source>
        <dbReference type="ARBA" id="ARBA00007664"/>
    </source>
</evidence>
<dbReference type="InterPro" id="IPR009003">
    <property type="entry name" value="Peptidase_S1_PA"/>
</dbReference>
<dbReference type="EMBL" id="JAJJHW010000095">
    <property type="protein sequence ID" value="KAH8386753.1"/>
    <property type="molecule type" value="Genomic_DNA"/>
</dbReference>
<dbReference type="Gene3D" id="2.40.10.10">
    <property type="entry name" value="Trypsin-like serine proteases"/>
    <property type="match status" value="3"/>
</dbReference>
<dbReference type="EC" id="3.4.21.4" evidence="10"/>
<evidence type="ECO:0000256" key="7">
    <source>
        <dbReference type="ARBA" id="ARBA00023145"/>
    </source>
</evidence>
<keyword evidence="8" id="KW-1015">Disulfide bond</keyword>
<dbReference type="PROSITE" id="PS00134">
    <property type="entry name" value="TRYPSIN_HIS"/>
    <property type="match status" value="1"/>
</dbReference>
<comment type="catalytic activity">
    <reaction evidence="9">
        <text>Preferential cleavage: Arg-|-Xaa, Lys-|-Xaa.</text>
        <dbReference type="EC" id="3.4.21.4"/>
    </reaction>
</comment>
<evidence type="ECO:0000256" key="3">
    <source>
        <dbReference type="ARBA" id="ARBA00022670"/>
    </source>
</evidence>
<comment type="similarity">
    <text evidence="2">Belongs to the peptidase S1 family.</text>
</comment>
<feature type="non-terminal residue" evidence="12">
    <location>
        <position position="385"/>
    </location>
</feature>
<proteinExistence type="inferred from homology"/>
<dbReference type="InterPro" id="IPR001254">
    <property type="entry name" value="Trypsin_dom"/>
</dbReference>
<dbReference type="PANTHER" id="PTHR24276">
    <property type="entry name" value="POLYSERASE-RELATED"/>
    <property type="match status" value="1"/>
</dbReference>
<dbReference type="SMART" id="SM00020">
    <property type="entry name" value="Tryp_SPc"/>
    <property type="match status" value="2"/>
</dbReference>
<evidence type="ECO:0000256" key="9">
    <source>
        <dbReference type="ARBA" id="ARBA00036320"/>
    </source>
</evidence>
<protein>
    <recommendedName>
        <fullName evidence="10">trypsin</fullName>
        <ecNumber evidence="10">3.4.21.4</ecNumber>
    </recommendedName>
</protein>
<keyword evidence="4" id="KW-0732">Signal</keyword>
<keyword evidence="3" id="KW-0645">Protease</keyword>
<dbReference type="InterPro" id="IPR050430">
    <property type="entry name" value="Peptidase_S1"/>
</dbReference>
<dbReference type="InterPro" id="IPR018114">
    <property type="entry name" value="TRYPSIN_HIS"/>
</dbReference>
<dbReference type="InterPro" id="IPR043504">
    <property type="entry name" value="Peptidase_S1_PA_chymotrypsin"/>
</dbReference>
<evidence type="ECO:0000256" key="4">
    <source>
        <dbReference type="ARBA" id="ARBA00022729"/>
    </source>
</evidence>
<dbReference type="GO" id="GO:0005576">
    <property type="term" value="C:extracellular region"/>
    <property type="evidence" value="ECO:0007669"/>
    <property type="project" value="UniProtKB-SubCell"/>
</dbReference>
<dbReference type="Pfam" id="PF00089">
    <property type="entry name" value="Trypsin"/>
    <property type="match status" value="2"/>
</dbReference>
<dbReference type="PROSITE" id="PS50240">
    <property type="entry name" value="TRYPSIN_DOM"/>
    <property type="match status" value="2"/>
</dbReference>
<dbReference type="SUPFAM" id="SSF50494">
    <property type="entry name" value="Trypsin-like serine proteases"/>
    <property type="match status" value="2"/>
</dbReference>
<evidence type="ECO:0000313" key="13">
    <source>
        <dbReference type="Proteomes" id="UP001200034"/>
    </source>
</evidence>
<dbReference type="Proteomes" id="UP001200034">
    <property type="component" value="Unassembled WGS sequence"/>
</dbReference>
<dbReference type="InterPro" id="IPR001314">
    <property type="entry name" value="Peptidase_S1A"/>
</dbReference>
<evidence type="ECO:0000256" key="6">
    <source>
        <dbReference type="ARBA" id="ARBA00022825"/>
    </source>
</evidence>
<evidence type="ECO:0000259" key="11">
    <source>
        <dbReference type="PROSITE" id="PS50240"/>
    </source>
</evidence>
<keyword evidence="13" id="KW-1185">Reference proteome</keyword>
<evidence type="ECO:0000313" key="12">
    <source>
        <dbReference type="EMBL" id="KAH8386753.1"/>
    </source>
</evidence>
<keyword evidence="6" id="KW-0720">Serine protease</keyword>
<accession>A0AAD4KAM6</accession>
<name>A0AAD4KAM6_9MUSC</name>
<sequence length="385" mass="41044">LEGRVVGGVDAYAGQFPHQISLRQSGSHICGGSVIAHDYILTAAHCVSDQLENGTVLVIRAGTLDRFAGGMLINVAEVRVHEKYNSFWNDVALLKLAEPLIYSGQLRPIPLATAETPVDSDVIISGWGRLTTGGDVPRSMQWNTLSSISRLSCTTAIGVFRESMLCLAHEAGNGACNGDSGGPAIFNGEIVGIAGFVVDGCGSANPDGYAKVFYHRDWIIKHANFHETYVDVAAVKVHPKYNGGGVGYDLAVLRLKSNLNFNANMGAIALARSDPPTNSSVYISGWGAIYHGGPISKELLYIQVLSISRAQCTSRYMRNLPECTMCLLHGANLGACHGDSGGPAVYNDELVGVASFVLGGCGREAPDGYERVAFLRNWIVENAEL</sequence>
<comment type="caution">
    <text evidence="12">The sequence shown here is derived from an EMBL/GenBank/DDBJ whole genome shotgun (WGS) entry which is preliminary data.</text>
</comment>
<feature type="domain" description="Peptidase S1" evidence="11">
    <location>
        <begin position="230"/>
        <end position="384"/>
    </location>
</feature>
<feature type="non-terminal residue" evidence="12">
    <location>
        <position position="1"/>
    </location>
</feature>
<dbReference type="PANTHER" id="PTHR24276:SF91">
    <property type="entry name" value="AT26814P-RELATED"/>
    <property type="match status" value="1"/>
</dbReference>
<keyword evidence="7" id="KW-0865">Zymogen</keyword>
<reference evidence="12" key="1">
    <citation type="journal article" date="2021" name="Mol. Ecol. Resour.">
        <title>Phylogenomic analyses of the genus Drosophila reveals genomic signals of climate adaptation.</title>
        <authorList>
            <person name="Li F."/>
            <person name="Rane R.V."/>
            <person name="Luria V."/>
            <person name="Xiong Z."/>
            <person name="Chen J."/>
            <person name="Li Z."/>
            <person name="Catullo R.A."/>
            <person name="Griffin P.C."/>
            <person name="Schiffer M."/>
            <person name="Pearce S."/>
            <person name="Lee S.F."/>
            <person name="McElroy K."/>
            <person name="Stocker A."/>
            <person name="Shirriffs J."/>
            <person name="Cockerell F."/>
            <person name="Coppin C."/>
            <person name="Sgro C.M."/>
            <person name="Karger A."/>
            <person name="Cain J.W."/>
            <person name="Weber J.A."/>
            <person name="Santpere G."/>
            <person name="Kirschner M.W."/>
            <person name="Hoffmann A.A."/>
            <person name="Oakeshott J.G."/>
            <person name="Zhang G."/>
        </authorList>
    </citation>
    <scope>NUCLEOTIDE SEQUENCE</scope>
    <source>
        <strain evidence="12">BGI-SZ-2011g</strain>
    </source>
</reference>
<comment type="subcellular location">
    <subcellularLocation>
        <location evidence="1">Secreted</location>
        <location evidence="1">Extracellular space</location>
    </subcellularLocation>
</comment>
<dbReference type="GO" id="GO:0006508">
    <property type="term" value="P:proteolysis"/>
    <property type="evidence" value="ECO:0007669"/>
    <property type="project" value="UniProtKB-KW"/>
</dbReference>
<gene>
    <name evidence="12" type="ORF">KR093_002386</name>
</gene>
<dbReference type="FunFam" id="2.40.10.10:FF:000034">
    <property type="entry name" value="Eupolytin"/>
    <property type="match status" value="1"/>
</dbReference>
<dbReference type="AlphaFoldDB" id="A0AAD4KAM6"/>
<feature type="domain" description="Peptidase S1" evidence="11">
    <location>
        <begin position="5"/>
        <end position="224"/>
    </location>
</feature>